<dbReference type="SMART" id="SM00072">
    <property type="entry name" value="GuKc"/>
    <property type="match status" value="1"/>
</dbReference>
<feature type="domain" description="Guanylate kinase-like" evidence="6">
    <location>
        <begin position="1"/>
        <end position="177"/>
    </location>
</feature>
<organism evidence="7 8">
    <name type="scientific">Lacticaseibacillus nasuensis JCM 17158</name>
    <dbReference type="NCBI Taxonomy" id="1291734"/>
    <lineage>
        <taxon>Bacteria</taxon>
        <taxon>Bacillati</taxon>
        <taxon>Bacillota</taxon>
        <taxon>Bacilli</taxon>
        <taxon>Lactobacillales</taxon>
        <taxon>Lactobacillaceae</taxon>
        <taxon>Lacticaseibacillus</taxon>
    </lineage>
</organism>
<dbReference type="Gene3D" id="3.40.50.300">
    <property type="entry name" value="P-loop containing nucleotide triphosphate hydrolases"/>
    <property type="match status" value="1"/>
</dbReference>
<proteinExistence type="inferred from homology"/>
<evidence type="ECO:0000256" key="5">
    <source>
        <dbReference type="ARBA" id="ARBA00048594"/>
    </source>
</evidence>
<dbReference type="CDD" id="cd00071">
    <property type="entry name" value="GMPK"/>
    <property type="match status" value="1"/>
</dbReference>
<keyword evidence="3" id="KW-0808">Transferase</keyword>
<evidence type="ECO:0000313" key="8">
    <source>
        <dbReference type="Proteomes" id="UP000051804"/>
    </source>
</evidence>
<dbReference type="GO" id="GO:0004385">
    <property type="term" value="F:GMP kinase activity"/>
    <property type="evidence" value="ECO:0007669"/>
    <property type="project" value="UniProtKB-EC"/>
</dbReference>
<reference evidence="7 8" key="1">
    <citation type="journal article" date="2015" name="Genome Announc.">
        <title>Expanding the biotechnology potential of lactobacilli through comparative genomics of 213 strains and associated genera.</title>
        <authorList>
            <person name="Sun Z."/>
            <person name="Harris H.M."/>
            <person name="McCann A."/>
            <person name="Guo C."/>
            <person name="Argimon S."/>
            <person name="Zhang W."/>
            <person name="Yang X."/>
            <person name="Jeffery I.B."/>
            <person name="Cooney J.C."/>
            <person name="Kagawa T.F."/>
            <person name="Liu W."/>
            <person name="Song Y."/>
            <person name="Salvetti E."/>
            <person name="Wrobel A."/>
            <person name="Rasinkangas P."/>
            <person name="Parkhill J."/>
            <person name="Rea M.C."/>
            <person name="O'Sullivan O."/>
            <person name="Ritari J."/>
            <person name="Douillard F.P."/>
            <person name="Paul Ross R."/>
            <person name="Yang R."/>
            <person name="Briner A.E."/>
            <person name="Felis G.E."/>
            <person name="de Vos W.M."/>
            <person name="Barrangou R."/>
            <person name="Klaenhammer T.R."/>
            <person name="Caufield P.W."/>
            <person name="Cui Y."/>
            <person name="Zhang H."/>
            <person name="O'Toole P.W."/>
        </authorList>
    </citation>
    <scope>NUCLEOTIDE SEQUENCE [LARGE SCALE GENOMIC DNA]</scope>
    <source>
        <strain evidence="7 8">JCM 17158</strain>
    </source>
</reference>
<dbReference type="PROSITE" id="PS50052">
    <property type="entry name" value="GUANYLATE_KINASE_2"/>
    <property type="match status" value="1"/>
</dbReference>
<dbReference type="GO" id="GO:0005829">
    <property type="term" value="C:cytosol"/>
    <property type="evidence" value="ECO:0007669"/>
    <property type="project" value="TreeGrafter"/>
</dbReference>
<comment type="function">
    <text evidence="1">Essential for recycling GMP and indirectly, cGMP.</text>
</comment>
<evidence type="ECO:0000256" key="2">
    <source>
        <dbReference type="ARBA" id="ARBA00005790"/>
    </source>
</evidence>
<keyword evidence="8" id="KW-1185">Reference proteome</keyword>
<dbReference type="STRING" id="1291734.FD02_GL000045"/>
<evidence type="ECO:0000313" key="7">
    <source>
        <dbReference type="EMBL" id="KRK70864.1"/>
    </source>
</evidence>
<dbReference type="InterPro" id="IPR027417">
    <property type="entry name" value="P-loop_NTPase"/>
</dbReference>
<dbReference type="AlphaFoldDB" id="A0A0R1JHQ8"/>
<dbReference type="InterPro" id="IPR008144">
    <property type="entry name" value="Guanylate_kin-like_dom"/>
</dbReference>
<comment type="catalytic activity">
    <reaction evidence="5">
        <text>GMP + ATP = GDP + ADP</text>
        <dbReference type="Rhea" id="RHEA:20780"/>
        <dbReference type="ChEBI" id="CHEBI:30616"/>
        <dbReference type="ChEBI" id="CHEBI:58115"/>
        <dbReference type="ChEBI" id="CHEBI:58189"/>
        <dbReference type="ChEBI" id="CHEBI:456216"/>
        <dbReference type="EC" id="2.7.4.8"/>
    </reaction>
</comment>
<dbReference type="EMBL" id="AZDJ01000030">
    <property type="protein sequence ID" value="KRK70864.1"/>
    <property type="molecule type" value="Genomic_DNA"/>
</dbReference>
<dbReference type="SUPFAM" id="SSF52540">
    <property type="entry name" value="P-loop containing nucleoside triphosphate hydrolases"/>
    <property type="match status" value="1"/>
</dbReference>
<keyword evidence="4 7" id="KW-0418">Kinase</keyword>
<dbReference type="PANTHER" id="PTHR23117">
    <property type="entry name" value="GUANYLATE KINASE-RELATED"/>
    <property type="match status" value="1"/>
</dbReference>
<evidence type="ECO:0000256" key="1">
    <source>
        <dbReference type="ARBA" id="ARBA00003531"/>
    </source>
</evidence>
<protein>
    <submittedName>
        <fullName evidence="7">Guanylate kinase</fullName>
    </submittedName>
</protein>
<sequence length="181" mass="19356">MIVIMGASGTGKSTVSAYLTRQFGIPRVLTHTTRPARQGEVSGVDYYFETPTSFTQNHYLEAVTYSGYQYGSSYEGLTRAWAQNDLVSIILDTAGGMTYQQALGAQFAGLFLTVPDAAHLADRLVARGDAPARVAARLASAETKRDLTLPPALAPFTIVVVNADWAATKRALAAFVATFTA</sequence>
<evidence type="ECO:0000256" key="4">
    <source>
        <dbReference type="ARBA" id="ARBA00022777"/>
    </source>
</evidence>
<comment type="similarity">
    <text evidence="2">Belongs to the guanylate kinase family.</text>
</comment>
<dbReference type="PANTHER" id="PTHR23117:SF13">
    <property type="entry name" value="GUANYLATE KINASE"/>
    <property type="match status" value="1"/>
</dbReference>
<accession>A0A0R1JHQ8</accession>
<evidence type="ECO:0000259" key="6">
    <source>
        <dbReference type="PROSITE" id="PS50052"/>
    </source>
</evidence>
<comment type="caution">
    <text evidence="7">The sequence shown here is derived from an EMBL/GenBank/DDBJ whole genome shotgun (WGS) entry which is preliminary data.</text>
</comment>
<dbReference type="PATRIC" id="fig|1291734.4.peg.48"/>
<dbReference type="Pfam" id="PF00625">
    <property type="entry name" value="Guanylate_kin"/>
    <property type="match status" value="1"/>
</dbReference>
<gene>
    <name evidence="7" type="ORF">FD02_GL000045</name>
</gene>
<name>A0A0R1JHQ8_9LACO</name>
<dbReference type="Proteomes" id="UP000051804">
    <property type="component" value="Unassembled WGS sequence"/>
</dbReference>
<evidence type="ECO:0000256" key="3">
    <source>
        <dbReference type="ARBA" id="ARBA00022679"/>
    </source>
</evidence>
<dbReference type="InterPro" id="IPR008145">
    <property type="entry name" value="GK/Ca_channel_bsu"/>
</dbReference>